<feature type="compositionally biased region" description="Pro residues" evidence="1">
    <location>
        <begin position="275"/>
        <end position="284"/>
    </location>
</feature>
<organism evidence="2 3">
    <name type="scientific">Actinorhabdospora filicis</name>
    <dbReference type="NCBI Taxonomy" id="1785913"/>
    <lineage>
        <taxon>Bacteria</taxon>
        <taxon>Bacillati</taxon>
        <taxon>Actinomycetota</taxon>
        <taxon>Actinomycetes</taxon>
        <taxon>Micromonosporales</taxon>
        <taxon>Micromonosporaceae</taxon>
        <taxon>Actinorhabdospora</taxon>
    </lineage>
</organism>
<feature type="compositionally biased region" description="Basic and acidic residues" evidence="1">
    <location>
        <begin position="428"/>
        <end position="450"/>
    </location>
</feature>
<feature type="compositionally biased region" description="Basic and acidic residues" evidence="1">
    <location>
        <begin position="142"/>
        <end position="155"/>
    </location>
</feature>
<keyword evidence="3" id="KW-1185">Reference proteome</keyword>
<feature type="compositionally biased region" description="Pro residues" evidence="1">
    <location>
        <begin position="12"/>
        <end position="21"/>
    </location>
</feature>
<feature type="compositionally biased region" description="Acidic residues" evidence="1">
    <location>
        <begin position="42"/>
        <end position="68"/>
    </location>
</feature>
<proteinExistence type="predicted"/>
<reference evidence="2" key="1">
    <citation type="submission" date="2023-03" db="EMBL/GenBank/DDBJ databases">
        <title>Actinorhabdospora filicis NBRC 111898.</title>
        <authorList>
            <person name="Ichikawa N."/>
            <person name="Sato H."/>
            <person name="Tonouchi N."/>
        </authorList>
    </citation>
    <scope>NUCLEOTIDE SEQUENCE</scope>
    <source>
        <strain evidence="2">NBRC 111898</strain>
    </source>
</reference>
<dbReference type="EMBL" id="BSTX01000001">
    <property type="protein sequence ID" value="GLZ77513.1"/>
    <property type="molecule type" value="Genomic_DNA"/>
</dbReference>
<feature type="compositionally biased region" description="Basic and acidic residues" evidence="1">
    <location>
        <begin position="70"/>
        <end position="84"/>
    </location>
</feature>
<comment type="caution">
    <text evidence="2">The sequence shown here is derived from an EMBL/GenBank/DDBJ whole genome shotgun (WGS) entry which is preliminary data.</text>
</comment>
<accession>A0A9W6W903</accession>
<feature type="compositionally biased region" description="Basic and acidic residues" evidence="1">
    <location>
        <begin position="92"/>
        <end position="113"/>
    </location>
</feature>
<dbReference type="Proteomes" id="UP001165079">
    <property type="component" value="Unassembled WGS sequence"/>
</dbReference>
<name>A0A9W6W903_9ACTN</name>
<evidence type="ECO:0000313" key="2">
    <source>
        <dbReference type="EMBL" id="GLZ77513.1"/>
    </source>
</evidence>
<feature type="compositionally biased region" description="Low complexity" evidence="1">
    <location>
        <begin position="207"/>
        <end position="231"/>
    </location>
</feature>
<feature type="compositionally biased region" description="Basic and acidic residues" evidence="1">
    <location>
        <begin position="169"/>
        <end position="187"/>
    </location>
</feature>
<feature type="compositionally biased region" description="Polar residues" evidence="1">
    <location>
        <begin position="321"/>
        <end position="334"/>
    </location>
</feature>
<evidence type="ECO:0000256" key="1">
    <source>
        <dbReference type="SAM" id="MobiDB-lite"/>
    </source>
</evidence>
<gene>
    <name evidence="2" type="ORF">Afil01_23200</name>
</gene>
<protein>
    <submittedName>
        <fullName evidence="2">Uncharacterized protein</fullName>
    </submittedName>
</protein>
<feature type="region of interest" description="Disordered" evidence="1">
    <location>
        <begin position="1"/>
        <end position="347"/>
    </location>
</feature>
<dbReference type="RefSeq" id="WP_285662614.1">
    <property type="nucleotide sequence ID" value="NZ_BSTX01000001.1"/>
</dbReference>
<feature type="region of interest" description="Disordered" evidence="1">
    <location>
        <begin position="418"/>
        <end position="450"/>
    </location>
</feature>
<dbReference type="AlphaFoldDB" id="A0A9W6W903"/>
<evidence type="ECO:0000313" key="3">
    <source>
        <dbReference type="Proteomes" id="UP001165079"/>
    </source>
</evidence>
<sequence length="450" mass="46807">MAHDTPAETTDVPPPPPPPADTPDLDAEGGHDAPPQAREDTADLDAGYEDAGVDEAGVDEAGAEDAGVEEAGHEPELTHAEDGYSRPTAAEVFEKYDEGGTEHQPEFEHEADGYTRPTAAEVFEKYREPETPTGPDDVFGPDADKEYAPLEREEGQLPGDEVGPLFEGSNERDADEVTREPEGRLETPGEPAETLEPPEPTGDEADTGTGIETEAETGTELTTDAGTGADTEPGDAPPSRDPADAEPEPTREAEPVTETEPLAEAEPRASDTGENPPPEGPGGPGPGDGFSTRAERHVESTELAQHAPIGAYTGRFEADSTAETDPNPAGSTGDRSIEGERGGFGETVQTVLDHLAGTDGAPTPTDAAAEAAGVSGLGALGDIADGAGVFVAAAKDLLQSGPAAVTQVRGMFDQAVGREYDAPPEPEPLTHRDRSEALIRGHEADPEERR</sequence>